<evidence type="ECO:0000313" key="2">
    <source>
        <dbReference type="Proteomes" id="UP000735302"/>
    </source>
</evidence>
<name>A0AAV4C9M2_9GAST</name>
<gene>
    <name evidence="1" type="ORF">PoB_005419300</name>
</gene>
<proteinExistence type="predicted"/>
<comment type="caution">
    <text evidence="1">The sequence shown here is derived from an EMBL/GenBank/DDBJ whole genome shotgun (WGS) entry which is preliminary data.</text>
</comment>
<dbReference type="Proteomes" id="UP000735302">
    <property type="component" value="Unassembled WGS sequence"/>
</dbReference>
<accession>A0AAV4C9M2</accession>
<sequence>MMCGSGFEETVMYSEIFASLSIAKVMKGKDYNRSPGCTKLFSGLWSGFSATRTDWLIGLPLKRNSTLLSEKIWKLKDTNPEFTITWDIIAKSPPHSPATKTCSLCMEERYQILTRRPSSTNKT</sequence>
<reference evidence="1 2" key="1">
    <citation type="journal article" date="2021" name="Elife">
        <title>Chloroplast acquisition without the gene transfer in kleptoplastic sea slugs, Plakobranchus ocellatus.</title>
        <authorList>
            <person name="Maeda T."/>
            <person name="Takahashi S."/>
            <person name="Yoshida T."/>
            <person name="Shimamura S."/>
            <person name="Takaki Y."/>
            <person name="Nagai Y."/>
            <person name="Toyoda A."/>
            <person name="Suzuki Y."/>
            <person name="Arimoto A."/>
            <person name="Ishii H."/>
            <person name="Satoh N."/>
            <person name="Nishiyama T."/>
            <person name="Hasebe M."/>
            <person name="Maruyama T."/>
            <person name="Minagawa J."/>
            <person name="Obokata J."/>
            <person name="Shigenobu S."/>
        </authorList>
    </citation>
    <scope>NUCLEOTIDE SEQUENCE [LARGE SCALE GENOMIC DNA]</scope>
</reference>
<evidence type="ECO:0000313" key="1">
    <source>
        <dbReference type="EMBL" id="GFO27688.1"/>
    </source>
</evidence>
<dbReference type="EMBL" id="BLXT01005946">
    <property type="protein sequence ID" value="GFO27688.1"/>
    <property type="molecule type" value="Genomic_DNA"/>
</dbReference>
<protein>
    <submittedName>
        <fullName evidence="1">Uncharacterized protein</fullName>
    </submittedName>
</protein>
<organism evidence="1 2">
    <name type="scientific">Plakobranchus ocellatus</name>
    <dbReference type="NCBI Taxonomy" id="259542"/>
    <lineage>
        <taxon>Eukaryota</taxon>
        <taxon>Metazoa</taxon>
        <taxon>Spiralia</taxon>
        <taxon>Lophotrochozoa</taxon>
        <taxon>Mollusca</taxon>
        <taxon>Gastropoda</taxon>
        <taxon>Heterobranchia</taxon>
        <taxon>Euthyneura</taxon>
        <taxon>Panpulmonata</taxon>
        <taxon>Sacoglossa</taxon>
        <taxon>Placobranchoidea</taxon>
        <taxon>Plakobranchidae</taxon>
        <taxon>Plakobranchus</taxon>
    </lineage>
</organism>
<keyword evidence="2" id="KW-1185">Reference proteome</keyword>
<dbReference type="AlphaFoldDB" id="A0AAV4C9M2"/>